<evidence type="ECO:0000256" key="13">
    <source>
        <dbReference type="ARBA" id="ARBA00023237"/>
    </source>
</evidence>
<evidence type="ECO:0000256" key="17">
    <source>
        <dbReference type="SAM" id="SignalP"/>
    </source>
</evidence>
<keyword evidence="9" id="KW-0406">Ion transport</keyword>
<evidence type="ECO:0000256" key="2">
    <source>
        <dbReference type="ARBA" id="ARBA00009810"/>
    </source>
</evidence>
<evidence type="ECO:0000256" key="15">
    <source>
        <dbReference type="PROSITE-ProRule" id="PRU10144"/>
    </source>
</evidence>
<evidence type="ECO:0000256" key="3">
    <source>
        <dbReference type="ARBA" id="ARBA00022448"/>
    </source>
</evidence>
<dbReference type="SUPFAM" id="SSF56935">
    <property type="entry name" value="Porins"/>
    <property type="match status" value="1"/>
</dbReference>
<keyword evidence="11 14" id="KW-0472">Membrane</keyword>
<dbReference type="PANTHER" id="PTHR32552:SF82">
    <property type="entry name" value="FCUA PROTEIN"/>
    <property type="match status" value="1"/>
</dbReference>
<dbReference type="EMBL" id="SNXI01000005">
    <property type="protein sequence ID" value="TDP38319.1"/>
    <property type="molecule type" value="Genomic_DNA"/>
</dbReference>
<dbReference type="PANTHER" id="PTHR32552">
    <property type="entry name" value="FERRICHROME IRON RECEPTOR-RELATED"/>
    <property type="match status" value="1"/>
</dbReference>
<evidence type="ECO:0000313" key="21">
    <source>
        <dbReference type="Proteomes" id="UP000295531"/>
    </source>
</evidence>
<evidence type="ECO:0000259" key="19">
    <source>
        <dbReference type="Pfam" id="PF07715"/>
    </source>
</evidence>
<feature type="signal peptide" evidence="17">
    <location>
        <begin position="1"/>
        <end position="27"/>
    </location>
</feature>
<dbReference type="InterPro" id="IPR010105">
    <property type="entry name" value="TonB_sidphr_rcpt"/>
</dbReference>
<dbReference type="InterPro" id="IPR037066">
    <property type="entry name" value="Plug_dom_sf"/>
</dbReference>
<sequence>MSSFGSFSLSRLSLALAASLLSLTVVAQESEQPTTETADDSVAIERIKVDGSQVQLNDVYPGGQVARGGRAGILGNLDMMSSPFSALNFTEELIRDQQAVSVGDVMKNDPVVRVAKGFGNFQEVYILRGFPVYSDDMTYNGLYGILPRQYVAAELLQRVEVFRGANTFLNGAAPGGSGLGGSVNVVPKRAGEQPLTRLTTGVEGNGHVYGAVDIGRRFGDKNESTGVRVNVVERDGETAIEDQDRDLSVVSLGVDYDSEKLRLSADLGYQDHQIDAPRPSVTPTAEIPEPPEADVNFAQSWTFSTERQLFGAVRAEYDLTPAMTSWVAAGFRNGKEDNVLANPTATADGNFSAYRFDNVREDNVRSYELGLRSEFVTGAINHQLVLSGSWFSSDSENAYAFSSFAGFAGNLYQPQTAPQPAADFFVGGDLAAPLVTESADNQSFAIADILSFNQDKVLVTLGARQQTIDTQSYDYNTGAPLSGYDDSRLTPMAGIVVKPSEQWSLYANYIEGLQPGAIAPANSGGTAIENAGEVFEPFRSKQYEAGVKYDGGRFGGTLSAYSTKKPSSLIVDNRFTVSGEQTNQGIEFSAFGMLTDHVRLLGGAVFTDAEQSRTQNGIYDGNDAIGVPDLQVNVNAEWDVQALPGLTLDARAIYTGEQYADAANQYTVDSSQRWDIGGRYSFLVGVTEIDVLLRVENLFDENYWASVGGFPGSNYLVLSEPRNVKLSVSVDF</sequence>
<dbReference type="InterPro" id="IPR000531">
    <property type="entry name" value="Beta-barrel_TonB"/>
</dbReference>
<proteinExistence type="inferred from homology"/>
<evidence type="ECO:0000256" key="4">
    <source>
        <dbReference type="ARBA" id="ARBA00022452"/>
    </source>
</evidence>
<dbReference type="Pfam" id="PF00593">
    <property type="entry name" value="TonB_dep_Rec_b-barrel"/>
    <property type="match status" value="1"/>
</dbReference>
<dbReference type="Gene3D" id="2.40.170.20">
    <property type="entry name" value="TonB-dependent receptor, beta-barrel domain"/>
    <property type="match status" value="1"/>
</dbReference>
<dbReference type="PROSITE" id="PS52016">
    <property type="entry name" value="TONB_DEPENDENT_REC_3"/>
    <property type="match status" value="1"/>
</dbReference>
<comment type="caution">
    <text evidence="20">The sequence shown here is derived from an EMBL/GenBank/DDBJ whole genome shotgun (WGS) entry which is preliminary data.</text>
</comment>
<feature type="short sequence motif" description="TonB C-terminal box" evidence="15">
    <location>
        <begin position="715"/>
        <end position="732"/>
    </location>
</feature>
<dbReference type="AlphaFoldDB" id="A0A4R6PN94"/>
<dbReference type="PROSITE" id="PS01156">
    <property type="entry name" value="TONB_DEPENDENT_REC_2"/>
    <property type="match status" value="1"/>
</dbReference>
<keyword evidence="4 14" id="KW-1134">Transmembrane beta strand</keyword>
<dbReference type="RefSeq" id="WP_133539360.1">
    <property type="nucleotide sequence ID" value="NZ_SNXI01000005.1"/>
</dbReference>
<evidence type="ECO:0000256" key="6">
    <source>
        <dbReference type="ARBA" id="ARBA00022692"/>
    </source>
</evidence>
<feature type="domain" description="TonB-dependent receptor plug" evidence="19">
    <location>
        <begin position="80"/>
        <end position="176"/>
    </location>
</feature>
<dbReference type="GO" id="GO:0015344">
    <property type="term" value="F:siderophore uptake transmembrane transporter activity"/>
    <property type="evidence" value="ECO:0007669"/>
    <property type="project" value="TreeGrafter"/>
</dbReference>
<dbReference type="GO" id="GO:0038023">
    <property type="term" value="F:signaling receptor activity"/>
    <property type="evidence" value="ECO:0007669"/>
    <property type="project" value="InterPro"/>
</dbReference>
<keyword evidence="13 14" id="KW-0998">Cell outer membrane</keyword>
<dbReference type="InterPro" id="IPR010917">
    <property type="entry name" value="TonB_rcpt_CS"/>
</dbReference>
<evidence type="ECO:0000313" key="20">
    <source>
        <dbReference type="EMBL" id="TDP38319.1"/>
    </source>
</evidence>
<dbReference type="Proteomes" id="UP000295531">
    <property type="component" value="Unassembled WGS sequence"/>
</dbReference>
<dbReference type="InterPro" id="IPR039426">
    <property type="entry name" value="TonB-dep_rcpt-like"/>
</dbReference>
<gene>
    <name evidence="20" type="ORF">DEU29_105171</name>
</gene>
<evidence type="ECO:0000256" key="14">
    <source>
        <dbReference type="PROSITE-ProRule" id="PRU01360"/>
    </source>
</evidence>
<dbReference type="Pfam" id="PF07715">
    <property type="entry name" value="Plug"/>
    <property type="match status" value="1"/>
</dbReference>
<feature type="chain" id="PRO_5020769429" evidence="17">
    <location>
        <begin position="28"/>
        <end position="732"/>
    </location>
</feature>
<dbReference type="CDD" id="cd01347">
    <property type="entry name" value="ligand_gated_channel"/>
    <property type="match status" value="1"/>
</dbReference>
<keyword evidence="21" id="KW-1185">Reference proteome</keyword>
<feature type="domain" description="TonB-dependent receptor-like beta-barrel" evidence="18">
    <location>
        <begin position="256"/>
        <end position="698"/>
    </location>
</feature>
<reference evidence="20 21" key="1">
    <citation type="submission" date="2019-03" db="EMBL/GenBank/DDBJ databases">
        <title>Freshwater and sediment microbial communities from various areas in North America, analyzing microbe dynamics in response to fracking.</title>
        <authorList>
            <person name="Lamendella R."/>
        </authorList>
    </citation>
    <scope>NUCLEOTIDE SEQUENCE [LARGE SCALE GENOMIC DNA]</scope>
    <source>
        <strain evidence="20 21">18_TX</strain>
    </source>
</reference>
<dbReference type="OrthoDB" id="127311at2"/>
<keyword evidence="12 20" id="KW-0675">Receptor</keyword>
<dbReference type="InterPro" id="IPR012910">
    <property type="entry name" value="Plug_dom"/>
</dbReference>
<keyword evidence="3 14" id="KW-0813">Transport</keyword>
<keyword evidence="5" id="KW-0410">Iron transport</keyword>
<keyword evidence="8" id="KW-0408">Iron</keyword>
<evidence type="ECO:0000256" key="12">
    <source>
        <dbReference type="ARBA" id="ARBA00023170"/>
    </source>
</evidence>
<dbReference type="GO" id="GO:0009279">
    <property type="term" value="C:cell outer membrane"/>
    <property type="evidence" value="ECO:0007669"/>
    <property type="project" value="UniProtKB-SubCell"/>
</dbReference>
<keyword evidence="7 17" id="KW-0732">Signal</keyword>
<name>A0A4R6PN94_9GAMM</name>
<comment type="similarity">
    <text evidence="2 14 16">Belongs to the TonB-dependent receptor family.</text>
</comment>
<evidence type="ECO:0000256" key="11">
    <source>
        <dbReference type="ARBA" id="ARBA00023136"/>
    </source>
</evidence>
<evidence type="ECO:0000256" key="7">
    <source>
        <dbReference type="ARBA" id="ARBA00022729"/>
    </source>
</evidence>
<organism evidence="20 21">
    <name type="scientific">Idiomarina aquatica</name>
    <dbReference type="NCBI Taxonomy" id="1327752"/>
    <lineage>
        <taxon>Bacteria</taxon>
        <taxon>Pseudomonadati</taxon>
        <taxon>Pseudomonadota</taxon>
        <taxon>Gammaproteobacteria</taxon>
        <taxon>Alteromonadales</taxon>
        <taxon>Idiomarinaceae</taxon>
        <taxon>Idiomarina</taxon>
    </lineage>
</organism>
<dbReference type="Gene3D" id="2.170.130.10">
    <property type="entry name" value="TonB-dependent receptor, plug domain"/>
    <property type="match status" value="1"/>
</dbReference>
<evidence type="ECO:0000256" key="10">
    <source>
        <dbReference type="ARBA" id="ARBA00023077"/>
    </source>
</evidence>
<dbReference type="InterPro" id="IPR036942">
    <property type="entry name" value="Beta-barrel_TonB_sf"/>
</dbReference>
<evidence type="ECO:0000259" key="18">
    <source>
        <dbReference type="Pfam" id="PF00593"/>
    </source>
</evidence>
<keyword evidence="10 16" id="KW-0798">TonB box</keyword>
<evidence type="ECO:0000256" key="5">
    <source>
        <dbReference type="ARBA" id="ARBA00022496"/>
    </source>
</evidence>
<evidence type="ECO:0000256" key="8">
    <source>
        <dbReference type="ARBA" id="ARBA00023004"/>
    </source>
</evidence>
<accession>A0A4R6PN94</accession>
<dbReference type="GO" id="GO:0015891">
    <property type="term" value="P:siderophore transport"/>
    <property type="evidence" value="ECO:0007669"/>
    <property type="project" value="InterPro"/>
</dbReference>
<evidence type="ECO:0000256" key="16">
    <source>
        <dbReference type="RuleBase" id="RU003357"/>
    </source>
</evidence>
<evidence type="ECO:0000256" key="1">
    <source>
        <dbReference type="ARBA" id="ARBA00004571"/>
    </source>
</evidence>
<dbReference type="NCBIfam" id="TIGR01783">
    <property type="entry name" value="TonB-siderophor"/>
    <property type="match status" value="1"/>
</dbReference>
<evidence type="ECO:0000256" key="9">
    <source>
        <dbReference type="ARBA" id="ARBA00023065"/>
    </source>
</evidence>
<protein>
    <submittedName>
        <fullName evidence="20">Iron complex outermembrane receptor protein</fullName>
    </submittedName>
</protein>
<comment type="subcellular location">
    <subcellularLocation>
        <location evidence="1 14">Cell outer membrane</location>
        <topology evidence="1 14">Multi-pass membrane protein</topology>
    </subcellularLocation>
</comment>
<keyword evidence="6 14" id="KW-0812">Transmembrane</keyword>